<keyword evidence="5" id="KW-0479">Metal-binding</keyword>
<comment type="caution">
    <text evidence="13">The sequence shown here is derived from an EMBL/GenBank/DDBJ whole genome shotgun (WGS) entry which is preliminary data.</text>
</comment>
<accession>A0AA38GGA5</accession>
<evidence type="ECO:0000256" key="5">
    <source>
        <dbReference type="ARBA" id="ARBA00022723"/>
    </source>
</evidence>
<dbReference type="GO" id="GO:0004521">
    <property type="term" value="F:RNA endonuclease activity"/>
    <property type="evidence" value="ECO:0007669"/>
    <property type="project" value="InterPro"/>
</dbReference>
<evidence type="ECO:0000256" key="9">
    <source>
        <dbReference type="ARBA" id="ARBA00023211"/>
    </source>
</evidence>
<feature type="region of interest" description="Disordered" evidence="11">
    <location>
        <begin position="161"/>
        <end position="199"/>
    </location>
</feature>
<keyword evidence="7" id="KW-0378">Hydrolase</keyword>
<keyword evidence="10" id="KW-0456">Lyase</keyword>
<evidence type="ECO:0000256" key="7">
    <source>
        <dbReference type="ARBA" id="ARBA00022801"/>
    </source>
</evidence>
<dbReference type="InterPro" id="IPR039787">
    <property type="entry name" value="ENDOU"/>
</dbReference>
<feature type="region of interest" description="Disordered" evidence="11">
    <location>
        <begin position="1"/>
        <end position="121"/>
    </location>
</feature>
<dbReference type="Pfam" id="PF09412">
    <property type="entry name" value="XendoU"/>
    <property type="match status" value="1"/>
</dbReference>
<protein>
    <recommendedName>
        <fullName evidence="12">EndoU domain-containing protein</fullName>
    </recommendedName>
</protein>
<feature type="compositionally biased region" description="Basic and acidic residues" evidence="11">
    <location>
        <begin position="108"/>
        <end position="121"/>
    </location>
</feature>
<keyword evidence="14" id="KW-1185">Reference proteome</keyword>
<keyword evidence="9" id="KW-0464">Manganese</keyword>
<comment type="similarity">
    <text evidence="2">Belongs to the ENDOU family.</text>
</comment>
<evidence type="ECO:0000256" key="6">
    <source>
        <dbReference type="ARBA" id="ARBA00022759"/>
    </source>
</evidence>
<evidence type="ECO:0000256" key="2">
    <source>
        <dbReference type="ARBA" id="ARBA00010168"/>
    </source>
</evidence>
<feature type="domain" description="EndoU" evidence="12">
    <location>
        <begin position="209"/>
        <end position="424"/>
    </location>
</feature>
<name>A0AA38GGA5_TAXCH</name>
<comment type="cofactor">
    <cofactor evidence="1">
        <name>Mn(2+)</name>
        <dbReference type="ChEBI" id="CHEBI:29035"/>
    </cofactor>
</comment>
<dbReference type="SUPFAM" id="SSF142877">
    <property type="entry name" value="EndoU-like"/>
    <property type="match status" value="1"/>
</dbReference>
<feature type="compositionally biased region" description="Polar residues" evidence="11">
    <location>
        <begin position="179"/>
        <end position="194"/>
    </location>
</feature>
<keyword evidence="8" id="KW-0694">RNA-binding</keyword>
<dbReference type="EMBL" id="JAHRHJ020000003">
    <property type="protein sequence ID" value="KAH9321028.1"/>
    <property type="molecule type" value="Genomic_DNA"/>
</dbReference>
<dbReference type="PROSITE" id="PS51959">
    <property type="entry name" value="ENDOU"/>
    <property type="match status" value="1"/>
</dbReference>
<comment type="subunit">
    <text evidence="3">Monomer.</text>
</comment>
<dbReference type="GO" id="GO:0016787">
    <property type="term" value="F:hydrolase activity"/>
    <property type="evidence" value="ECO:0007669"/>
    <property type="project" value="UniProtKB-KW"/>
</dbReference>
<evidence type="ECO:0000256" key="8">
    <source>
        <dbReference type="ARBA" id="ARBA00022884"/>
    </source>
</evidence>
<evidence type="ECO:0000313" key="13">
    <source>
        <dbReference type="EMBL" id="KAH9321028.1"/>
    </source>
</evidence>
<organism evidence="13 14">
    <name type="scientific">Taxus chinensis</name>
    <name type="common">Chinese yew</name>
    <name type="synonym">Taxus wallichiana var. chinensis</name>
    <dbReference type="NCBI Taxonomy" id="29808"/>
    <lineage>
        <taxon>Eukaryota</taxon>
        <taxon>Viridiplantae</taxon>
        <taxon>Streptophyta</taxon>
        <taxon>Embryophyta</taxon>
        <taxon>Tracheophyta</taxon>
        <taxon>Spermatophyta</taxon>
        <taxon>Pinopsida</taxon>
        <taxon>Pinidae</taxon>
        <taxon>Conifers II</taxon>
        <taxon>Cupressales</taxon>
        <taxon>Taxaceae</taxon>
        <taxon>Taxus</taxon>
    </lineage>
</organism>
<dbReference type="GO" id="GO:0003723">
    <property type="term" value="F:RNA binding"/>
    <property type="evidence" value="ECO:0007669"/>
    <property type="project" value="UniProtKB-KW"/>
</dbReference>
<evidence type="ECO:0000256" key="11">
    <source>
        <dbReference type="SAM" id="MobiDB-lite"/>
    </source>
</evidence>
<sequence length="591" mass="68891">MNNLIEGFDRTKLHDDDDAPPSYVDRSSWAEVVSGHKEEENYEEELESSNDRINVNEEFKPQGKKKHSKHQLQDQQNEIWQAAADSKEWETGRRHSKSPQKYYKVVSGHKEDEENYEKEADSSNYRISVNEELKHQEKKYSKYQLQDQKNKAAAYSEGWETVGGRQSKSPQKYHKVPTEQWQSYKRPSSEQSYADQAGDDMDLEPTEEEISDLSKACSRLWELDFNRLVPGQDYEVDCGEGKKPYQEGDMAQNVLFRWVREDVFRRPTYSRFYVLLDNYNPSQGSSEVVTSEEKQEQAAFVEEISRTAPIKYLHKYLVAKGLTSPNYEVFKRKLKSIWFDLLDRSGTSDNSSAFEHVFVGEVKQHQIKEVSGLHNWIQFYLEESKRRIDYQGYIYPRRRGQFPDSESQLLTIQFTWNGILKGVGRLAKAIEACQRALDLMTFVEKCDPQHLNTINLLNVINIEADITCIIAYNEFQRLLKQHKKVIDSLNNWPDSTDSTTDENMAREATERVPKDVETQQDVQKLLMVASRTEGHHENVGVEDCEPWDSKDQGAKPIYLVSSTQCREHILQSSLWRVFSCPSLLHSLPYWR</sequence>
<dbReference type="InterPro" id="IPR037227">
    <property type="entry name" value="EndoU-like"/>
</dbReference>
<evidence type="ECO:0000256" key="10">
    <source>
        <dbReference type="ARBA" id="ARBA00023239"/>
    </source>
</evidence>
<dbReference type="GO" id="GO:0046872">
    <property type="term" value="F:metal ion binding"/>
    <property type="evidence" value="ECO:0007669"/>
    <property type="project" value="UniProtKB-KW"/>
</dbReference>
<dbReference type="Proteomes" id="UP000824469">
    <property type="component" value="Unassembled WGS sequence"/>
</dbReference>
<dbReference type="PANTHER" id="PTHR12439">
    <property type="entry name" value="PLACENTAL PROTEIN 11-RELATED"/>
    <property type="match status" value="1"/>
</dbReference>
<gene>
    <name evidence="13" type="ORF">KI387_015667</name>
</gene>
<evidence type="ECO:0000256" key="1">
    <source>
        <dbReference type="ARBA" id="ARBA00001936"/>
    </source>
</evidence>
<keyword evidence="6" id="KW-0255">Endonuclease</keyword>
<keyword evidence="4" id="KW-0540">Nuclease</keyword>
<dbReference type="AlphaFoldDB" id="A0AA38GGA5"/>
<dbReference type="GO" id="GO:0016829">
    <property type="term" value="F:lyase activity"/>
    <property type="evidence" value="ECO:0007669"/>
    <property type="project" value="UniProtKB-KW"/>
</dbReference>
<dbReference type="InterPro" id="IPR018998">
    <property type="entry name" value="EndoU_C"/>
</dbReference>
<evidence type="ECO:0000313" key="14">
    <source>
        <dbReference type="Proteomes" id="UP000824469"/>
    </source>
</evidence>
<reference evidence="13 14" key="1">
    <citation type="journal article" date="2021" name="Nat. Plants">
        <title>The Taxus genome provides insights into paclitaxel biosynthesis.</title>
        <authorList>
            <person name="Xiong X."/>
            <person name="Gou J."/>
            <person name="Liao Q."/>
            <person name="Li Y."/>
            <person name="Zhou Q."/>
            <person name="Bi G."/>
            <person name="Li C."/>
            <person name="Du R."/>
            <person name="Wang X."/>
            <person name="Sun T."/>
            <person name="Guo L."/>
            <person name="Liang H."/>
            <person name="Lu P."/>
            <person name="Wu Y."/>
            <person name="Zhang Z."/>
            <person name="Ro D.K."/>
            <person name="Shang Y."/>
            <person name="Huang S."/>
            <person name="Yan J."/>
        </authorList>
    </citation>
    <scope>NUCLEOTIDE SEQUENCE [LARGE SCALE GENOMIC DNA]</scope>
    <source>
        <strain evidence="13">Ta-2019</strain>
    </source>
</reference>
<dbReference type="CDD" id="cd21159">
    <property type="entry name" value="XendoU"/>
    <property type="match status" value="1"/>
</dbReference>
<dbReference type="PANTHER" id="PTHR12439:SF11">
    <property type="entry name" value="URIDYLATE-SPECIFIC ENDORIBONUCLEASE"/>
    <property type="match status" value="1"/>
</dbReference>
<evidence type="ECO:0000256" key="3">
    <source>
        <dbReference type="ARBA" id="ARBA00011245"/>
    </source>
</evidence>
<evidence type="ECO:0000259" key="12">
    <source>
        <dbReference type="PROSITE" id="PS51959"/>
    </source>
</evidence>
<proteinExistence type="inferred from homology"/>
<evidence type="ECO:0000256" key="4">
    <source>
        <dbReference type="ARBA" id="ARBA00022722"/>
    </source>
</evidence>